<name>A0A9X1UV78_9FLAO</name>
<comment type="caution">
    <text evidence="1">The sequence shown here is derived from an EMBL/GenBank/DDBJ whole genome shotgun (WGS) entry which is preliminary data.</text>
</comment>
<reference evidence="1" key="1">
    <citation type="submission" date="2021-12" db="EMBL/GenBank/DDBJ databases">
        <title>Description of Gramella crocea sp. nov., a new bacterium isolated from activated sludge.</title>
        <authorList>
            <person name="Zhang X."/>
        </authorList>
    </citation>
    <scope>NUCLEOTIDE SEQUENCE</scope>
    <source>
        <strain evidence="1">YB25</strain>
    </source>
</reference>
<evidence type="ECO:0000313" key="2">
    <source>
        <dbReference type="Proteomes" id="UP001139344"/>
    </source>
</evidence>
<proteinExistence type="predicted"/>
<gene>
    <name evidence="1" type="ORF">LU635_05150</name>
</gene>
<keyword evidence="2" id="KW-1185">Reference proteome</keyword>
<accession>A0A9X1UV78</accession>
<protein>
    <submittedName>
        <fullName evidence="1">Uncharacterized protein</fullName>
    </submittedName>
</protein>
<dbReference type="AlphaFoldDB" id="A0A9X1UV78"/>
<evidence type="ECO:0000313" key="1">
    <source>
        <dbReference type="EMBL" id="MCG9971017.1"/>
    </source>
</evidence>
<organism evidence="1 2">
    <name type="scientific">Christiangramia crocea</name>
    <dbReference type="NCBI Taxonomy" id="2904124"/>
    <lineage>
        <taxon>Bacteria</taxon>
        <taxon>Pseudomonadati</taxon>
        <taxon>Bacteroidota</taxon>
        <taxon>Flavobacteriia</taxon>
        <taxon>Flavobacteriales</taxon>
        <taxon>Flavobacteriaceae</taxon>
        <taxon>Christiangramia</taxon>
    </lineage>
</organism>
<dbReference type="EMBL" id="JAJSON010000014">
    <property type="protein sequence ID" value="MCG9971017.1"/>
    <property type="molecule type" value="Genomic_DNA"/>
</dbReference>
<dbReference type="RefSeq" id="WP_240096898.1">
    <property type="nucleotide sequence ID" value="NZ_JAJSON010000014.1"/>
</dbReference>
<dbReference type="Proteomes" id="UP001139344">
    <property type="component" value="Unassembled WGS sequence"/>
</dbReference>
<sequence>MRTFTSTSGKKAVNVRYNAVQEHFTAAHVQIDSANQREQLIQMKSFSNEAKAINWAKKQLN</sequence>